<feature type="region of interest" description="Disordered" evidence="1">
    <location>
        <begin position="1"/>
        <end position="34"/>
    </location>
</feature>
<keyword evidence="3" id="KW-1185">Reference proteome</keyword>
<organism evidence="2 3">
    <name type="scientific">Lobosporangium transversale</name>
    <dbReference type="NCBI Taxonomy" id="64571"/>
    <lineage>
        <taxon>Eukaryota</taxon>
        <taxon>Fungi</taxon>
        <taxon>Fungi incertae sedis</taxon>
        <taxon>Mucoromycota</taxon>
        <taxon>Mortierellomycotina</taxon>
        <taxon>Mortierellomycetes</taxon>
        <taxon>Mortierellales</taxon>
        <taxon>Mortierellaceae</taxon>
        <taxon>Lobosporangium</taxon>
    </lineage>
</organism>
<dbReference type="EMBL" id="MCFF01000052">
    <property type="protein sequence ID" value="ORZ05130.1"/>
    <property type="molecule type" value="Genomic_DNA"/>
</dbReference>
<dbReference type="GeneID" id="33561649"/>
<dbReference type="Proteomes" id="UP000193648">
    <property type="component" value="Unassembled WGS sequence"/>
</dbReference>
<evidence type="ECO:0000256" key="1">
    <source>
        <dbReference type="SAM" id="MobiDB-lite"/>
    </source>
</evidence>
<sequence>MPKQHQKPQKKATQQQQQQHHLGSPTVGPLPTNSTAIETTKTYTTNRPLSPTALDAINIFQSVQTPEKGWYLRNTIEGVHGSLKYGPLPAVVVRAGPRWKCTLDISALEPGWYSIVFCVSFKNMDTKSLQSLTIDARQLDDDNHCVYMAETCKTIISNQELRNISTERFTRLRLDGQIELDACGPMELSFNFGSGAIGSFELRYITLESGQNSIYDQVLYGEGKPQQLISIGHGKGSSQDKTLNVHSYAISSSGYEPESLSDENYFEVVLEKDHFLVLGQTNTSTDSIVEPEEGGCRRLISTRDMSVAKTLSIHQDYEIQYPVPITGPAFTYAQGSIVNIVKDANALTPPRDRFSSCGHDCIMDMLPVDLLLEDETLEYAYNETIVLNMMATQTRIHGSRITVLIITFYLILKL</sequence>
<protein>
    <submittedName>
        <fullName evidence="2">Uncharacterized protein</fullName>
    </submittedName>
</protein>
<dbReference type="RefSeq" id="XP_021876905.1">
    <property type="nucleotide sequence ID" value="XM_022019804.1"/>
</dbReference>
<accession>A0A1Y2GA36</accession>
<dbReference type="InParanoid" id="A0A1Y2GA36"/>
<evidence type="ECO:0000313" key="3">
    <source>
        <dbReference type="Proteomes" id="UP000193648"/>
    </source>
</evidence>
<feature type="compositionally biased region" description="Low complexity" evidence="1">
    <location>
        <begin position="11"/>
        <end position="21"/>
    </location>
</feature>
<dbReference type="AlphaFoldDB" id="A0A1Y2GA36"/>
<name>A0A1Y2GA36_9FUNG</name>
<proteinExistence type="predicted"/>
<dbReference type="OrthoDB" id="2333734at2759"/>
<reference evidence="2 3" key="1">
    <citation type="submission" date="2016-07" db="EMBL/GenBank/DDBJ databases">
        <title>Pervasive Adenine N6-methylation of Active Genes in Fungi.</title>
        <authorList>
            <consortium name="DOE Joint Genome Institute"/>
            <person name="Mondo S.J."/>
            <person name="Dannebaum R.O."/>
            <person name="Kuo R.C."/>
            <person name="Labutti K."/>
            <person name="Haridas S."/>
            <person name="Kuo A."/>
            <person name="Salamov A."/>
            <person name="Ahrendt S.R."/>
            <person name="Lipzen A."/>
            <person name="Sullivan W."/>
            <person name="Andreopoulos W.B."/>
            <person name="Clum A."/>
            <person name="Lindquist E."/>
            <person name="Daum C."/>
            <person name="Ramamoorthy G.K."/>
            <person name="Gryganskyi A."/>
            <person name="Culley D."/>
            <person name="Magnuson J.K."/>
            <person name="James T.Y."/>
            <person name="O'Malley M.A."/>
            <person name="Stajich J.E."/>
            <person name="Spatafora J.W."/>
            <person name="Visel A."/>
            <person name="Grigoriev I.V."/>
        </authorList>
    </citation>
    <scope>NUCLEOTIDE SEQUENCE [LARGE SCALE GENOMIC DNA]</scope>
    <source>
        <strain evidence="2 3">NRRL 3116</strain>
    </source>
</reference>
<evidence type="ECO:0000313" key="2">
    <source>
        <dbReference type="EMBL" id="ORZ05130.1"/>
    </source>
</evidence>
<comment type="caution">
    <text evidence="2">The sequence shown here is derived from an EMBL/GenBank/DDBJ whole genome shotgun (WGS) entry which is preliminary data.</text>
</comment>
<gene>
    <name evidence="2" type="ORF">BCR41DRAFT_188788</name>
</gene>
<feature type="compositionally biased region" description="Basic residues" evidence="1">
    <location>
        <begin position="1"/>
        <end position="10"/>
    </location>
</feature>